<protein>
    <recommendedName>
        <fullName evidence="2">NTF2-like domain-containing protein</fullName>
    </recommendedName>
</protein>
<proteinExistence type="predicted"/>
<dbReference type="InterPro" id="IPR058879">
    <property type="entry name" value="NTF2-like_dom_nem"/>
</dbReference>
<feature type="domain" description="NTF2-like" evidence="2">
    <location>
        <begin position="65"/>
        <end position="210"/>
    </location>
</feature>
<dbReference type="AlphaFoldDB" id="A0A2G5V699"/>
<reference evidence="4" key="1">
    <citation type="submission" date="2017-10" db="EMBL/GenBank/DDBJ databases">
        <title>Rapid genome shrinkage in a self-fertile nematode reveals novel sperm competition proteins.</title>
        <authorList>
            <person name="Yin D."/>
            <person name="Schwarz E.M."/>
            <person name="Thomas C.G."/>
            <person name="Felde R.L."/>
            <person name="Korf I.F."/>
            <person name="Cutter A.D."/>
            <person name="Schartner C.M."/>
            <person name="Ralston E.J."/>
            <person name="Meyer B.J."/>
            <person name="Haag E.S."/>
        </authorList>
    </citation>
    <scope>NUCLEOTIDE SEQUENCE [LARGE SCALE GENOMIC DNA]</scope>
    <source>
        <strain evidence="4">JU1422</strain>
    </source>
</reference>
<dbReference type="EMBL" id="PDUG01000002">
    <property type="protein sequence ID" value="PIC47328.1"/>
    <property type="molecule type" value="Genomic_DNA"/>
</dbReference>
<name>A0A2G5V699_9PELO</name>
<feature type="domain" description="NTF2-like" evidence="2">
    <location>
        <begin position="236"/>
        <end position="378"/>
    </location>
</feature>
<evidence type="ECO:0000259" key="2">
    <source>
        <dbReference type="Pfam" id="PF26529"/>
    </source>
</evidence>
<gene>
    <name evidence="3" type="primary">Cnig_chr_II.g6718</name>
    <name evidence="3" type="ORF">B9Z55_006718</name>
</gene>
<sequence>MLKRLFWFLVILAPITVLARNKTNRLNSILKDVGKRYMVQDLPEKVLDDEYIARSNALWETESDEYVKEFKKKWVESLTQNILWSSSILNLYWGDRAKNIMSVELDDMVANICDSEVKFNRVQFDRYIYKQRKYYEEVTESTPYSSELFESDKSSLHMTFRIELTHRMGYKTTITWNIMARISTVMVEGDYIRNFRMANVTIGGGCTEFGVVNLNHTDLLDRENALQKLKKETNPEVKALFDLFTPSYMKYYEDFEHKIPEVWMQGFEKSPRNLRITVCDQRERHQSPRYSENQFRSWYKRFGQMWHPKKGDKDYIKVQVLEANDAGITTRITMRLQIGANETAPTYDFDFKMGIQFNVGGTNRWTIIWLDVLCQPHIDFMEENYLSMRGLFMKELISTYEEEDNWYTALNVLKKFEKDPITTSVCFRPADVREAKNVDDTLKLFFELAKKYHNSTVWGVFTNDELILPAEEKHTFSVRFALGHPSTEDNPTEPIVGTRWEFQIQWDKNDQFYYINHIVIGCVDRIKSDGEFMQIRRRINLGLQVIG</sequence>
<comment type="caution">
    <text evidence="3">The sequence shown here is derived from an EMBL/GenBank/DDBJ whole genome shotgun (WGS) entry which is preliminary data.</text>
</comment>
<accession>A0A2G5V699</accession>
<evidence type="ECO:0000313" key="3">
    <source>
        <dbReference type="EMBL" id="PIC47328.1"/>
    </source>
</evidence>
<dbReference type="STRING" id="1611254.A0A2G5V699"/>
<dbReference type="Proteomes" id="UP000230233">
    <property type="component" value="Chromosome II"/>
</dbReference>
<keyword evidence="1" id="KW-0732">Signal</keyword>
<feature type="chain" id="PRO_5013741153" description="NTF2-like domain-containing protein" evidence="1">
    <location>
        <begin position="20"/>
        <end position="547"/>
    </location>
</feature>
<keyword evidence="4" id="KW-1185">Reference proteome</keyword>
<evidence type="ECO:0000256" key="1">
    <source>
        <dbReference type="SAM" id="SignalP"/>
    </source>
</evidence>
<feature type="signal peptide" evidence="1">
    <location>
        <begin position="1"/>
        <end position="19"/>
    </location>
</feature>
<evidence type="ECO:0000313" key="4">
    <source>
        <dbReference type="Proteomes" id="UP000230233"/>
    </source>
</evidence>
<feature type="domain" description="NTF2-like" evidence="2">
    <location>
        <begin position="380"/>
        <end position="524"/>
    </location>
</feature>
<dbReference type="OrthoDB" id="5874909at2759"/>
<dbReference type="Pfam" id="PF26529">
    <property type="entry name" value="NTF2_2"/>
    <property type="match status" value="3"/>
</dbReference>
<organism evidence="3 4">
    <name type="scientific">Caenorhabditis nigoni</name>
    <dbReference type="NCBI Taxonomy" id="1611254"/>
    <lineage>
        <taxon>Eukaryota</taxon>
        <taxon>Metazoa</taxon>
        <taxon>Ecdysozoa</taxon>
        <taxon>Nematoda</taxon>
        <taxon>Chromadorea</taxon>
        <taxon>Rhabditida</taxon>
        <taxon>Rhabditina</taxon>
        <taxon>Rhabditomorpha</taxon>
        <taxon>Rhabditoidea</taxon>
        <taxon>Rhabditidae</taxon>
        <taxon>Peloderinae</taxon>
        <taxon>Caenorhabditis</taxon>
    </lineage>
</organism>